<dbReference type="Pfam" id="PF14602">
    <property type="entry name" value="Hexapep_2"/>
    <property type="match status" value="1"/>
</dbReference>
<dbReference type="AlphaFoldDB" id="A0A8D5JLN3"/>
<organism evidence="10 11">
    <name type="scientific">Methyloradius palustris</name>
    <dbReference type="NCBI Taxonomy" id="2778876"/>
    <lineage>
        <taxon>Bacteria</taxon>
        <taxon>Pseudomonadati</taxon>
        <taxon>Pseudomonadota</taxon>
        <taxon>Betaproteobacteria</taxon>
        <taxon>Nitrosomonadales</taxon>
        <taxon>Methylophilaceae</taxon>
        <taxon>Methyloradius</taxon>
    </lineage>
</organism>
<comment type="function">
    <text evidence="7">Catalyzes the N-acylation of UDP-3-O-acylglucosamine using 3-hydroxyacyl-ACP as the acyl donor. Is involved in the biosynthesis of lipid A, a phosphorylated glycolipid that anchors the lipopolysaccharide to the outer membrane of the cell.</text>
</comment>
<keyword evidence="3 7" id="KW-0808">Transferase</keyword>
<dbReference type="RefSeq" id="WP_221763174.1">
    <property type="nucleotide sequence ID" value="NZ_AP024110.1"/>
</dbReference>
<dbReference type="PANTHER" id="PTHR43378">
    <property type="entry name" value="UDP-3-O-ACYLGLUCOSAMINE N-ACYLTRANSFERASE"/>
    <property type="match status" value="1"/>
</dbReference>
<dbReference type="UniPathway" id="UPA00973"/>
<dbReference type="PROSITE" id="PS00101">
    <property type="entry name" value="HEXAPEP_TRANSFERASES"/>
    <property type="match status" value="1"/>
</dbReference>
<dbReference type="KEGG" id="mpau:ZMTM_13040"/>
<evidence type="ECO:0000313" key="11">
    <source>
        <dbReference type="Proteomes" id="UP000826722"/>
    </source>
</evidence>
<feature type="coiled-coil region" evidence="8">
    <location>
        <begin position="324"/>
        <end position="351"/>
    </location>
</feature>
<dbReference type="Gene3D" id="3.40.1390.10">
    <property type="entry name" value="MurE/MurF, N-terminal domain"/>
    <property type="match status" value="1"/>
</dbReference>
<feature type="domain" description="UDP-3-O-[3-hydroxymyristoyl] glucosamine N-acyltransferase non-repeat region" evidence="9">
    <location>
        <begin position="23"/>
        <end position="90"/>
    </location>
</feature>
<keyword evidence="5 7" id="KW-0443">Lipid metabolism</keyword>
<evidence type="ECO:0000256" key="3">
    <source>
        <dbReference type="ARBA" id="ARBA00022679"/>
    </source>
</evidence>
<dbReference type="InterPro" id="IPR011004">
    <property type="entry name" value="Trimer_LpxA-like_sf"/>
</dbReference>
<evidence type="ECO:0000256" key="7">
    <source>
        <dbReference type="HAMAP-Rule" id="MF_00523"/>
    </source>
</evidence>
<dbReference type="Proteomes" id="UP000826722">
    <property type="component" value="Chromosome"/>
</dbReference>
<accession>A0A8D5JLN3</accession>
<dbReference type="PANTHER" id="PTHR43378:SF2">
    <property type="entry name" value="UDP-3-O-ACYLGLUCOSAMINE N-ACYLTRANSFERASE 1, MITOCHONDRIAL-RELATED"/>
    <property type="match status" value="1"/>
</dbReference>
<feature type="active site" description="Proton acceptor" evidence="7">
    <location>
        <position position="240"/>
    </location>
</feature>
<dbReference type="EMBL" id="AP024110">
    <property type="protein sequence ID" value="BCM25045.1"/>
    <property type="molecule type" value="Genomic_DNA"/>
</dbReference>
<evidence type="ECO:0000313" key="10">
    <source>
        <dbReference type="EMBL" id="BCM25045.1"/>
    </source>
</evidence>
<keyword evidence="2 7" id="KW-0441">Lipid A biosynthesis</keyword>
<keyword evidence="6 7" id="KW-0012">Acyltransferase</keyword>
<dbReference type="Gene3D" id="2.160.10.10">
    <property type="entry name" value="Hexapeptide repeat proteins"/>
    <property type="match status" value="1"/>
</dbReference>
<dbReference type="InterPro" id="IPR001451">
    <property type="entry name" value="Hexapep"/>
</dbReference>
<evidence type="ECO:0000256" key="2">
    <source>
        <dbReference type="ARBA" id="ARBA00022556"/>
    </source>
</evidence>
<evidence type="ECO:0000256" key="5">
    <source>
        <dbReference type="ARBA" id="ARBA00023098"/>
    </source>
</evidence>
<reference evidence="10" key="1">
    <citation type="journal article" date="2021" name="Arch. Microbiol.">
        <title>Methyloradius palustris gen. nov., sp. nov., a methanol-oxidizing bacterium isolated from snow.</title>
        <authorList>
            <person name="Miyadera T."/>
            <person name="Kojima H."/>
            <person name="Fukui M."/>
        </authorList>
    </citation>
    <scope>NUCLEOTIDE SEQUENCE</scope>
    <source>
        <strain evidence="10">Zm11</strain>
    </source>
</reference>
<proteinExistence type="inferred from homology"/>
<dbReference type="SUPFAM" id="SSF51161">
    <property type="entry name" value="Trimeric LpxA-like enzymes"/>
    <property type="match status" value="1"/>
</dbReference>
<dbReference type="GO" id="GO:0016410">
    <property type="term" value="F:N-acyltransferase activity"/>
    <property type="evidence" value="ECO:0007669"/>
    <property type="project" value="InterPro"/>
</dbReference>
<comment type="subunit">
    <text evidence="7">Homotrimer.</text>
</comment>
<comment type="catalytic activity">
    <reaction evidence="7">
        <text>a UDP-3-O-[(3R)-3-hydroxyacyl]-alpha-D-glucosamine + a (3R)-hydroxyacyl-[ACP] = a UDP-2-N,3-O-bis[(3R)-3-hydroxyacyl]-alpha-D-glucosamine + holo-[ACP] + H(+)</text>
        <dbReference type="Rhea" id="RHEA:53836"/>
        <dbReference type="Rhea" id="RHEA-COMP:9685"/>
        <dbReference type="Rhea" id="RHEA-COMP:9945"/>
        <dbReference type="ChEBI" id="CHEBI:15378"/>
        <dbReference type="ChEBI" id="CHEBI:64479"/>
        <dbReference type="ChEBI" id="CHEBI:78827"/>
        <dbReference type="ChEBI" id="CHEBI:137740"/>
        <dbReference type="ChEBI" id="CHEBI:137748"/>
        <dbReference type="EC" id="2.3.1.191"/>
    </reaction>
</comment>
<evidence type="ECO:0000259" key="9">
    <source>
        <dbReference type="Pfam" id="PF04613"/>
    </source>
</evidence>
<protein>
    <recommendedName>
        <fullName evidence="7">UDP-3-O-acylglucosamine N-acyltransferase</fullName>
        <ecNumber evidence="7">2.3.1.191</ecNumber>
    </recommendedName>
</protein>
<dbReference type="CDD" id="cd03352">
    <property type="entry name" value="LbH_LpxD"/>
    <property type="match status" value="1"/>
</dbReference>
<evidence type="ECO:0000256" key="4">
    <source>
        <dbReference type="ARBA" id="ARBA00022737"/>
    </source>
</evidence>
<gene>
    <name evidence="7 10" type="primary">lpxD</name>
    <name evidence="10" type="ORF">ZMTM_13040</name>
</gene>
<keyword evidence="8" id="KW-0175">Coiled coil</keyword>
<keyword evidence="1 7" id="KW-0444">Lipid biosynthesis</keyword>
<evidence type="ECO:0000256" key="1">
    <source>
        <dbReference type="ARBA" id="ARBA00022516"/>
    </source>
</evidence>
<comment type="similarity">
    <text evidence="7">Belongs to the transferase hexapeptide repeat family. LpxD subfamily.</text>
</comment>
<dbReference type="NCBIfam" id="NF002060">
    <property type="entry name" value="PRK00892.1"/>
    <property type="match status" value="1"/>
</dbReference>
<dbReference type="InterPro" id="IPR020573">
    <property type="entry name" value="UDP_GlcNAc_AcTrfase_non-rep"/>
</dbReference>
<keyword evidence="11" id="KW-1185">Reference proteome</keyword>
<keyword evidence="4 7" id="KW-0677">Repeat</keyword>
<dbReference type="Pfam" id="PF04613">
    <property type="entry name" value="LpxD"/>
    <property type="match status" value="1"/>
</dbReference>
<dbReference type="GO" id="GO:0009245">
    <property type="term" value="P:lipid A biosynthetic process"/>
    <property type="evidence" value="ECO:0007669"/>
    <property type="project" value="UniProtKB-UniRule"/>
</dbReference>
<evidence type="ECO:0000256" key="6">
    <source>
        <dbReference type="ARBA" id="ARBA00023315"/>
    </source>
</evidence>
<dbReference type="InterPro" id="IPR007691">
    <property type="entry name" value="LpxD"/>
</dbReference>
<dbReference type="InterPro" id="IPR018357">
    <property type="entry name" value="Hexapep_transf_CS"/>
</dbReference>
<dbReference type="GO" id="GO:0016020">
    <property type="term" value="C:membrane"/>
    <property type="evidence" value="ECO:0007669"/>
    <property type="project" value="GOC"/>
</dbReference>
<sequence>MSKTYSLQEIVSVLGGLLVDGSDTSISRVASITNAQQGHITFLRESKYRSQLATTKASAVILSPENQALTQLPRIVTDNPYAYFARVSELLNSVEVYAKGIHQTAVIDASARVPASCAIAANVVIGSDVILGENVVIGNNCSIGRGVVIGENTTLQANVSVYHDCILGKHCIVAAGTVIGADGFGYANYDVKWVKIPQVGRVIIEDHVEIGANTTIDRGALDDTVIETGCKLDNLIQIGHNCRIGEHSVIAGCVGIAGSAVIGKRCKIGGAAMILGHLEIADDVTISPGSMITRSLTKADTYTALMPFQTHGEWLKTAANIRRVGNVNDRLKELERELAKVKSQLDSTKPD</sequence>
<evidence type="ECO:0000256" key="8">
    <source>
        <dbReference type="SAM" id="Coils"/>
    </source>
</evidence>
<dbReference type="NCBIfam" id="TIGR01853">
    <property type="entry name" value="lipid_A_lpxD"/>
    <property type="match status" value="1"/>
</dbReference>
<dbReference type="EC" id="2.3.1.191" evidence="7"/>
<dbReference type="Pfam" id="PF00132">
    <property type="entry name" value="Hexapep"/>
    <property type="match status" value="2"/>
</dbReference>
<name>A0A8D5JLN3_9PROT</name>
<comment type="pathway">
    <text evidence="7">Bacterial outer membrane biogenesis; LPS lipid A biosynthesis.</text>
</comment>
<dbReference type="HAMAP" id="MF_00523">
    <property type="entry name" value="LpxD"/>
    <property type="match status" value="1"/>
</dbReference>
<dbReference type="GO" id="GO:0103118">
    <property type="term" value="F:UDP-3-O-[(3R)-3-hydroxyacyl]-glucosamine N-acyltransferase activity"/>
    <property type="evidence" value="ECO:0007669"/>
    <property type="project" value="UniProtKB-EC"/>
</dbReference>